<reference evidence="1" key="1">
    <citation type="submission" date="2019-08" db="EMBL/GenBank/DDBJ databases">
        <authorList>
            <person name="Kucharzyk K."/>
            <person name="Murdoch R.W."/>
            <person name="Higgins S."/>
            <person name="Loffler F."/>
        </authorList>
    </citation>
    <scope>NUCLEOTIDE SEQUENCE</scope>
</reference>
<proteinExistence type="predicted"/>
<dbReference type="EMBL" id="VSSQ01021082">
    <property type="protein sequence ID" value="MPM66435.1"/>
    <property type="molecule type" value="Genomic_DNA"/>
</dbReference>
<dbReference type="AlphaFoldDB" id="A0A645BMF7"/>
<sequence>MLLQGFGASDAEVAVYLFEQGYVAQLFEFLRDRHAVHAEHVGDRLLAELLGDEDLPVVAGAVMLHKDLQQAAYLPFRGFLLPAAYLPHRGEKFPRHRFANVHHDIDIMFEGVLQRAFMNAHERRGHHRLEEDGTRLVDQHTFLEKDGIRLHEAVDALFAAKGQLVADDAPLLHEVAVFRHLVHPVEFVIPADPDHLAELLEPRDPLRQIV</sequence>
<name>A0A645BMF7_9ZZZZ</name>
<protein>
    <submittedName>
        <fullName evidence="1">Uncharacterized protein</fullName>
    </submittedName>
</protein>
<organism evidence="1">
    <name type="scientific">bioreactor metagenome</name>
    <dbReference type="NCBI Taxonomy" id="1076179"/>
    <lineage>
        <taxon>unclassified sequences</taxon>
        <taxon>metagenomes</taxon>
        <taxon>ecological metagenomes</taxon>
    </lineage>
</organism>
<evidence type="ECO:0000313" key="1">
    <source>
        <dbReference type="EMBL" id="MPM66435.1"/>
    </source>
</evidence>
<accession>A0A645BMF7</accession>
<gene>
    <name evidence="1" type="ORF">SDC9_113342</name>
</gene>
<comment type="caution">
    <text evidence="1">The sequence shown here is derived from an EMBL/GenBank/DDBJ whole genome shotgun (WGS) entry which is preliminary data.</text>
</comment>